<evidence type="ECO:0000313" key="4">
    <source>
        <dbReference type="Proteomes" id="UP000831859"/>
    </source>
</evidence>
<dbReference type="RefSeq" id="WP_249511830.1">
    <property type="nucleotide sequence ID" value="NZ_CP093364.1"/>
</dbReference>
<feature type="transmembrane region" description="Helical" evidence="2">
    <location>
        <begin position="71"/>
        <end position="93"/>
    </location>
</feature>
<keyword evidence="4" id="KW-1185">Reference proteome</keyword>
<feature type="transmembrane region" description="Helical" evidence="2">
    <location>
        <begin position="100"/>
        <end position="122"/>
    </location>
</feature>
<keyword evidence="3" id="KW-0614">Plasmid</keyword>
<keyword evidence="2" id="KW-1133">Transmembrane helix</keyword>
<evidence type="ECO:0000256" key="2">
    <source>
        <dbReference type="SAM" id="Phobius"/>
    </source>
</evidence>
<feature type="transmembrane region" description="Helical" evidence="2">
    <location>
        <begin position="32"/>
        <end position="51"/>
    </location>
</feature>
<dbReference type="Proteomes" id="UP000831859">
    <property type="component" value="Plasmid p2unnamed"/>
</dbReference>
<geneLocation type="plasmid" evidence="3 4">
    <name>p2unnamed</name>
</geneLocation>
<reference evidence="3 4" key="1">
    <citation type="journal article" date="2022" name="Int. J. Syst. Evol. Microbiol.">
        <title>Apilactobacillus apisilvae sp. nov., Nicolia spurrieriana gen. nov. sp. nov., Bombilactobacillus folatiphilus sp. nov. and Bombilactobacillus thymidiniphilus sp. nov., four new lactic acid bacterial isolates from stingless bees Tetragonula carbonaria and Austroplebeia australis.</title>
        <authorList>
            <person name="Oliphant S.A."/>
            <person name="Watson-Haigh N.S."/>
            <person name="Sumby K.M."/>
            <person name="Gardner J."/>
            <person name="Groom S."/>
            <person name="Jiranek V."/>
        </authorList>
    </citation>
    <scope>NUCLEOTIDE SEQUENCE [LARGE SCALE GENOMIC DNA]</scope>
    <source>
        <strain evidence="3 4">SG5_A10</strain>
    </source>
</reference>
<proteinExistence type="predicted"/>
<keyword evidence="2" id="KW-0472">Membrane</keyword>
<feature type="region of interest" description="Disordered" evidence="1">
    <location>
        <begin position="259"/>
        <end position="280"/>
    </location>
</feature>
<accession>A0ABY4PK02</accession>
<feature type="transmembrane region" description="Helical" evidence="2">
    <location>
        <begin position="6"/>
        <end position="25"/>
    </location>
</feature>
<keyword evidence="2" id="KW-0812">Transmembrane</keyword>
<evidence type="ECO:0000256" key="1">
    <source>
        <dbReference type="SAM" id="MobiDB-lite"/>
    </source>
</evidence>
<sequence length="581" mass="58958">MPAIAVMGGMIVGLGLLAAVVAIGGSAMITGSVGFIIFGAAVALVGAGVWLATEGTAALDSQLPNLANNGLAGAGALVVLGAALLAFSVFALVSAVGLAVLGVGLVVLGAGALVAGAGVLVLAAAGMVLAAALVGVGGGLMVAAAGIQAMKSAISGDFGGAKDAIESTKDSVSGLKDTIGNIGKGAMNGVDFSSMFGGITASADSTKNHVDQTKMSPQMDLSKVNNQMNGLGNKKFDSPKMKPMQLPNSQNVFEQLNKSSQNNSVPVQVKPKADTGNQDWMSNIKSQIGNQQLPGMKMGKIKMDGSNQDVMSSLQSQMSNKTMTPPKVGTPKVPNPKMPTKLGTIAAPKVARPTVPQPKLPHLVTIPAPKVHNPNMSPLVQAVQSGMQKAVGTVRNASSSMYSAGAYVGQGLASGIRSQIGNVASAANSLIAQADRAARAKAKIHSPSRLFAEIGDYLGQGMANGMNGTQNLISDASGNMNDAAQGGINDLDVNANVNSKKNNTPSDFFGYGMSGNADNSSHYQNNSVNNQSSSHDQSKNLNFAKGAIQIINNEKGKSAEDLLAEIEDLIIKQNEGGLANG</sequence>
<gene>
    <name evidence="3" type="ORF">MOO46_07715</name>
</gene>
<protein>
    <submittedName>
        <fullName evidence="3">Uncharacterized protein</fullName>
    </submittedName>
</protein>
<feature type="transmembrane region" description="Helical" evidence="2">
    <location>
        <begin position="128"/>
        <end position="147"/>
    </location>
</feature>
<organism evidence="3 4">
    <name type="scientific">Apilactobacillus apisilvae</name>
    <dbReference type="NCBI Taxonomy" id="2923364"/>
    <lineage>
        <taxon>Bacteria</taxon>
        <taxon>Bacillati</taxon>
        <taxon>Bacillota</taxon>
        <taxon>Bacilli</taxon>
        <taxon>Lactobacillales</taxon>
        <taxon>Lactobacillaceae</taxon>
        <taxon>Apilactobacillus</taxon>
    </lineage>
</organism>
<dbReference type="EMBL" id="CP093364">
    <property type="protein sequence ID" value="UQS85867.1"/>
    <property type="molecule type" value="Genomic_DNA"/>
</dbReference>
<evidence type="ECO:0000313" key="3">
    <source>
        <dbReference type="EMBL" id="UQS85867.1"/>
    </source>
</evidence>
<name>A0ABY4PK02_9LACO</name>
<feature type="compositionally biased region" description="Low complexity" evidence="1">
    <location>
        <begin position="519"/>
        <end position="535"/>
    </location>
</feature>
<feature type="region of interest" description="Disordered" evidence="1">
    <location>
        <begin position="510"/>
        <end position="538"/>
    </location>
</feature>